<dbReference type="EMBL" id="BLXT01008384">
    <property type="protein sequence ID" value="GFO48284.1"/>
    <property type="molecule type" value="Genomic_DNA"/>
</dbReference>
<comment type="caution">
    <text evidence="1">The sequence shown here is derived from an EMBL/GenBank/DDBJ whole genome shotgun (WGS) entry which is preliminary data.</text>
</comment>
<dbReference type="Proteomes" id="UP000735302">
    <property type="component" value="Unassembled WGS sequence"/>
</dbReference>
<dbReference type="AlphaFoldDB" id="A0AAV4DW77"/>
<name>A0AAV4DW77_9GAST</name>
<accession>A0AAV4DW77</accession>
<gene>
    <name evidence="1" type="ORF">PoB_007478900</name>
</gene>
<evidence type="ECO:0000313" key="1">
    <source>
        <dbReference type="EMBL" id="GFO48284.1"/>
    </source>
</evidence>
<reference evidence="1 2" key="1">
    <citation type="journal article" date="2021" name="Elife">
        <title>Chloroplast acquisition without the gene transfer in kleptoplastic sea slugs, Plakobranchus ocellatus.</title>
        <authorList>
            <person name="Maeda T."/>
            <person name="Takahashi S."/>
            <person name="Yoshida T."/>
            <person name="Shimamura S."/>
            <person name="Takaki Y."/>
            <person name="Nagai Y."/>
            <person name="Toyoda A."/>
            <person name="Suzuki Y."/>
            <person name="Arimoto A."/>
            <person name="Ishii H."/>
            <person name="Satoh N."/>
            <person name="Nishiyama T."/>
            <person name="Hasebe M."/>
            <person name="Maruyama T."/>
            <person name="Minagawa J."/>
            <person name="Obokata J."/>
            <person name="Shigenobu S."/>
        </authorList>
    </citation>
    <scope>NUCLEOTIDE SEQUENCE [LARGE SCALE GENOMIC DNA]</scope>
</reference>
<organism evidence="1 2">
    <name type="scientific">Plakobranchus ocellatus</name>
    <dbReference type="NCBI Taxonomy" id="259542"/>
    <lineage>
        <taxon>Eukaryota</taxon>
        <taxon>Metazoa</taxon>
        <taxon>Spiralia</taxon>
        <taxon>Lophotrochozoa</taxon>
        <taxon>Mollusca</taxon>
        <taxon>Gastropoda</taxon>
        <taxon>Heterobranchia</taxon>
        <taxon>Euthyneura</taxon>
        <taxon>Panpulmonata</taxon>
        <taxon>Sacoglossa</taxon>
        <taxon>Placobranchoidea</taxon>
        <taxon>Plakobranchidae</taxon>
        <taxon>Plakobranchus</taxon>
    </lineage>
</organism>
<proteinExistence type="predicted"/>
<protein>
    <submittedName>
        <fullName evidence="1">Uncharacterized protein</fullName>
    </submittedName>
</protein>
<keyword evidence="2" id="KW-1185">Reference proteome</keyword>
<evidence type="ECO:0000313" key="2">
    <source>
        <dbReference type="Proteomes" id="UP000735302"/>
    </source>
</evidence>
<sequence length="132" mass="14656">MLQHFLNRTYVLIGDTVASGSALRSARPVCRELEPSHRRPGLTEGLIMDLSRLFRGLWIPRAQEYSPGHSLTCSKTILNEPSLSTSVAYMLPGFDVIPRFRPCASAFLATRDAPGMLEGNLIIVNTEKNTRL</sequence>